<reference evidence="1" key="1">
    <citation type="submission" date="2016-10" db="EMBL/GenBank/DDBJ databases">
        <title>Sequence of Gallionella enrichment culture.</title>
        <authorList>
            <person name="Poehlein A."/>
            <person name="Muehling M."/>
            <person name="Daniel R."/>
        </authorList>
    </citation>
    <scope>NUCLEOTIDE SEQUENCE</scope>
</reference>
<organism evidence="1">
    <name type="scientific">mine drainage metagenome</name>
    <dbReference type="NCBI Taxonomy" id="410659"/>
    <lineage>
        <taxon>unclassified sequences</taxon>
        <taxon>metagenomes</taxon>
        <taxon>ecological metagenomes</taxon>
    </lineage>
</organism>
<gene>
    <name evidence="1" type="ORF">GALL_272220</name>
</gene>
<comment type="caution">
    <text evidence="1">The sequence shown here is derived from an EMBL/GenBank/DDBJ whole genome shotgun (WGS) entry which is preliminary data.</text>
</comment>
<accession>A0A1J5RS45</accession>
<name>A0A1J5RS45_9ZZZZ</name>
<sequence length="124" mass="13273">MTLTVSPLPKTWLIDVDGTLFAHNGHLAGEDRLLPGAKDFLAALPAADRVILLTARSEAHRAATLAALARHDLRYDDILFGLPVGERLLINDRKPSGLATAHAINLDRDQGPAALLNDIVVGDI</sequence>
<evidence type="ECO:0000313" key="1">
    <source>
        <dbReference type="EMBL" id="OIQ90885.1"/>
    </source>
</evidence>
<dbReference type="InterPro" id="IPR036412">
    <property type="entry name" value="HAD-like_sf"/>
</dbReference>
<evidence type="ECO:0008006" key="2">
    <source>
        <dbReference type="Google" id="ProtNLM"/>
    </source>
</evidence>
<dbReference type="AlphaFoldDB" id="A0A1J5RS45"/>
<dbReference type="Gene3D" id="3.40.50.1000">
    <property type="entry name" value="HAD superfamily/HAD-like"/>
    <property type="match status" value="1"/>
</dbReference>
<dbReference type="SUPFAM" id="SSF56784">
    <property type="entry name" value="HAD-like"/>
    <property type="match status" value="1"/>
</dbReference>
<proteinExistence type="predicted"/>
<dbReference type="InterPro" id="IPR023214">
    <property type="entry name" value="HAD_sf"/>
</dbReference>
<protein>
    <recommendedName>
        <fullName evidence="2">FCP1 homology domain-containing protein</fullName>
    </recommendedName>
</protein>
<dbReference type="EMBL" id="MLJW01000277">
    <property type="protein sequence ID" value="OIQ90885.1"/>
    <property type="molecule type" value="Genomic_DNA"/>
</dbReference>